<sequence length="264" mass="31018">MPRYHTNTTAIRKYKSEYYGLLVYEARLNHQLFRMAQRIKAIQKDEEQSLANQALLTSLLAHTTQQKAELEAKPASKERDKQLKKAEKEYKEANVSYKRNEYHLAVLEKKKDKDNAAKYVLKEMKRDQVRIRIKAAYDIWKKLEQAEQYKFIDFELFKALHFVKLIKQISAQTTTLSQTIQSVEKPISLTRTSSSIPENISHITIQTYTRPQNSPNILTQSDPLFRICKKPTSHKTRLCSYMKAFISYPSYVHYRNSGLKIHQI</sequence>
<dbReference type="AlphaFoldDB" id="A0AAE3UG79"/>
<dbReference type="Proteomes" id="UP001232063">
    <property type="component" value="Unassembled WGS sequence"/>
</dbReference>
<evidence type="ECO:0000313" key="2">
    <source>
        <dbReference type="Proteomes" id="UP001232063"/>
    </source>
</evidence>
<keyword evidence="2" id="KW-1185">Reference proteome</keyword>
<organism evidence="1 2">
    <name type="scientific">Xanthocytophaga agilis</name>
    <dbReference type="NCBI Taxonomy" id="3048010"/>
    <lineage>
        <taxon>Bacteria</taxon>
        <taxon>Pseudomonadati</taxon>
        <taxon>Bacteroidota</taxon>
        <taxon>Cytophagia</taxon>
        <taxon>Cytophagales</taxon>
        <taxon>Rhodocytophagaceae</taxon>
        <taxon>Xanthocytophaga</taxon>
    </lineage>
</organism>
<proteinExistence type="predicted"/>
<comment type="caution">
    <text evidence="1">The sequence shown here is derived from an EMBL/GenBank/DDBJ whole genome shotgun (WGS) entry which is preliminary data.</text>
</comment>
<dbReference type="RefSeq" id="WP_314513425.1">
    <property type="nucleotide sequence ID" value="NZ_JASJOU010000007.1"/>
</dbReference>
<accession>A0AAE3UG79</accession>
<protein>
    <submittedName>
        <fullName evidence="1">Uncharacterized protein</fullName>
    </submittedName>
</protein>
<evidence type="ECO:0000313" key="1">
    <source>
        <dbReference type="EMBL" id="MDJ1503011.1"/>
    </source>
</evidence>
<dbReference type="EMBL" id="JASJOU010000007">
    <property type="protein sequence ID" value="MDJ1503011.1"/>
    <property type="molecule type" value="Genomic_DNA"/>
</dbReference>
<name>A0AAE3UG79_9BACT</name>
<gene>
    <name evidence="1" type="ORF">QNI22_20245</name>
</gene>
<reference evidence="1" key="1">
    <citation type="submission" date="2023-05" db="EMBL/GenBank/DDBJ databases">
        <authorList>
            <person name="Zhang X."/>
        </authorList>
    </citation>
    <scope>NUCLEOTIDE SEQUENCE</scope>
    <source>
        <strain evidence="1">BD1B2-1</strain>
    </source>
</reference>